<proteinExistence type="predicted"/>
<dbReference type="EMBL" id="AEXC02000173">
    <property type="protein sequence ID" value="KFH17788.1"/>
    <property type="molecule type" value="Genomic_DNA"/>
</dbReference>
<name>A0A086QYV6_TOXGO</name>
<gene>
    <name evidence="2" type="ORF">TGMAS_313480A</name>
</gene>
<protein>
    <submittedName>
        <fullName evidence="2">Uncharacterized protein</fullName>
    </submittedName>
</protein>
<accession>A0A086QYV6</accession>
<dbReference type="AlphaFoldDB" id="A0A086QYV6"/>
<evidence type="ECO:0000313" key="3">
    <source>
        <dbReference type="Proteomes" id="UP000028821"/>
    </source>
</evidence>
<feature type="non-terminal residue" evidence="2">
    <location>
        <position position="227"/>
    </location>
</feature>
<sequence>MKKFTSFGGGSGSRKKEAAANAGEQRAQGRENAGSELDSSTMNELEMLRAENAHLKRLIEQQQEAQVVGGEDPARDAELAHLRRERDELQRQLANLQSDYEALQRDYANLQRDRRLEVNEHHSETRTVEAQIEFMSQQHKHELEEKESRIRDLEMKLVDLEQEVELAQSPTHFIHVRSLDMDEMKERIADLEKRLQVANADNRRRAEEADRLREELEEAKLKGGDEG</sequence>
<comment type="caution">
    <text evidence="2">The sequence shown here is derived from an EMBL/GenBank/DDBJ whole genome shotgun (WGS) entry which is preliminary data.</text>
</comment>
<feature type="region of interest" description="Disordered" evidence="1">
    <location>
        <begin position="1"/>
        <end position="48"/>
    </location>
</feature>
<dbReference type="VEuPathDB" id="ToxoDB:TGMAS_313480A"/>
<reference evidence="2 3" key="1">
    <citation type="submission" date="2014-04" db="EMBL/GenBank/DDBJ databases">
        <authorList>
            <person name="Sibley D."/>
            <person name="Venepally P."/>
            <person name="Karamycheva S."/>
            <person name="Hadjithomas M."/>
            <person name="Khan A."/>
            <person name="Brunk B."/>
            <person name="Roos D."/>
            <person name="Caler E."/>
            <person name="Lorenzi H."/>
        </authorList>
    </citation>
    <scope>NUCLEOTIDE SEQUENCE [LARGE SCALE GENOMIC DNA]</scope>
    <source>
        <strain evidence="2 3">MAS</strain>
    </source>
</reference>
<organism evidence="2 3">
    <name type="scientific">Toxoplasma gondii MAS</name>
    <dbReference type="NCBI Taxonomy" id="943118"/>
    <lineage>
        <taxon>Eukaryota</taxon>
        <taxon>Sar</taxon>
        <taxon>Alveolata</taxon>
        <taxon>Apicomplexa</taxon>
        <taxon>Conoidasida</taxon>
        <taxon>Coccidia</taxon>
        <taxon>Eucoccidiorida</taxon>
        <taxon>Eimeriorina</taxon>
        <taxon>Sarcocystidae</taxon>
        <taxon>Toxoplasma</taxon>
    </lineage>
</organism>
<evidence type="ECO:0000256" key="1">
    <source>
        <dbReference type="SAM" id="MobiDB-lite"/>
    </source>
</evidence>
<evidence type="ECO:0000313" key="2">
    <source>
        <dbReference type="EMBL" id="KFH17788.1"/>
    </source>
</evidence>
<dbReference type="Proteomes" id="UP000028821">
    <property type="component" value="Unassembled WGS sequence"/>
</dbReference>